<reference evidence="2 3" key="1">
    <citation type="submission" date="2020-10" db="EMBL/GenBank/DDBJ databases">
        <title>Connecting structure to function with the recovery of over 1000 high-quality activated sludge metagenome-assembled genomes encoding full-length rRNA genes using long-read sequencing.</title>
        <authorList>
            <person name="Singleton C.M."/>
            <person name="Petriglieri F."/>
            <person name="Kristensen J.M."/>
            <person name="Kirkegaard R.H."/>
            <person name="Michaelsen T.Y."/>
            <person name="Andersen M.H."/>
            <person name="Karst S.M."/>
            <person name="Dueholm M.S."/>
            <person name="Nielsen P.H."/>
            <person name="Albertsen M."/>
        </authorList>
    </citation>
    <scope>NUCLEOTIDE SEQUENCE [LARGE SCALE GENOMIC DNA]</scope>
    <source>
        <strain evidence="2">Ribe_18-Q3-R11-54_BAT3C.373</strain>
    </source>
</reference>
<gene>
    <name evidence="2" type="ORF">IPO85_15235</name>
</gene>
<dbReference type="EMBL" id="JADKFW010000013">
    <property type="protein sequence ID" value="MBK9718837.1"/>
    <property type="molecule type" value="Genomic_DNA"/>
</dbReference>
<comment type="caution">
    <text evidence="2">The sequence shown here is derived from an EMBL/GenBank/DDBJ whole genome shotgun (WGS) entry which is preliminary data.</text>
</comment>
<dbReference type="AlphaFoldDB" id="A0A9D7SBY0"/>
<keyword evidence="1" id="KW-1133">Transmembrane helix</keyword>
<keyword evidence="1" id="KW-0472">Membrane</keyword>
<dbReference type="Proteomes" id="UP000808349">
    <property type="component" value="Unassembled WGS sequence"/>
</dbReference>
<proteinExistence type="predicted"/>
<organism evidence="2 3">
    <name type="scientific">Candidatus Defluviibacterium haderslevense</name>
    <dbReference type="NCBI Taxonomy" id="2981993"/>
    <lineage>
        <taxon>Bacteria</taxon>
        <taxon>Pseudomonadati</taxon>
        <taxon>Bacteroidota</taxon>
        <taxon>Saprospiria</taxon>
        <taxon>Saprospirales</taxon>
        <taxon>Saprospiraceae</taxon>
        <taxon>Candidatus Defluviibacterium</taxon>
    </lineage>
</organism>
<name>A0A9D7SBY0_9BACT</name>
<evidence type="ECO:0000256" key="1">
    <source>
        <dbReference type="SAM" id="Phobius"/>
    </source>
</evidence>
<evidence type="ECO:0000313" key="3">
    <source>
        <dbReference type="Proteomes" id="UP000808349"/>
    </source>
</evidence>
<accession>A0A9D7SBY0</accession>
<feature type="transmembrane region" description="Helical" evidence="1">
    <location>
        <begin position="31"/>
        <end position="48"/>
    </location>
</feature>
<sequence length="57" mass="6381">MRFDQSLLAMSCGSIVGICTSFDLDDMLKTIIMSTLSAIASYLATTWIKRMTKKKDQ</sequence>
<keyword evidence="1" id="KW-0812">Transmembrane</keyword>
<protein>
    <submittedName>
        <fullName evidence="2">Uncharacterized protein</fullName>
    </submittedName>
</protein>
<evidence type="ECO:0000313" key="2">
    <source>
        <dbReference type="EMBL" id="MBK9718837.1"/>
    </source>
</evidence>